<feature type="chain" id="PRO_5038668768" evidence="1">
    <location>
        <begin position="20"/>
        <end position="190"/>
    </location>
</feature>
<reference evidence="2" key="1">
    <citation type="submission" date="2021-01" db="EMBL/GenBank/DDBJ databases">
        <title>Whole genome shotgun sequence of Cellulomonas chitinilytica NBRC 110799.</title>
        <authorList>
            <person name="Komaki H."/>
            <person name="Tamura T."/>
        </authorList>
    </citation>
    <scope>NUCLEOTIDE SEQUENCE</scope>
    <source>
        <strain evidence="2">NBRC 110799</strain>
    </source>
</reference>
<evidence type="ECO:0000313" key="2">
    <source>
        <dbReference type="EMBL" id="GIG23486.1"/>
    </source>
</evidence>
<proteinExistence type="predicted"/>
<feature type="signal peptide" evidence="1">
    <location>
        <begin position="1"/>
        <end position="19"/>
    </location>
</feature>
<dbReference type="PROSITE" id="PS51257">
    <property type="entry name" value="PROKAR_LIPOPROTEIN"/>
    <property type="match status" value="1"/>
</dbReference>
<keyword evidence="3" id="KW-1185">Reference proteome</keyword>
<dbReference type="RefSeq" id="WP_203758491.1">
    <property type="nucleotide sequence ID" value="NZ_BONK01000020.1"/>
</dbReference>
<comment type="caution">
    <text evidence="2">The sequence shown here is derived from an EMBL/GenBank/DDBJ whole genome shotgun (WGS) entry which is preliminary data.</text>
</comment>
<gene>
    <name evidence="2" type="ORF">Cch01nite_42100</name>
</gene>
<dbReference type="Proteomes" id="UP000632740">
    <property type="component" value="Unassembled WGS sequence"/>
</dbReference>
<protein>
    <submittedName>
        <fullName evidence="2">Uncharacterized protein</fullName>
    </submittedName>
</protein>
<keyword evidence="1" id="KW-0732">Signal</keyword>
<organism evidence="2 3">
    <name type="scientific">Cellulomonas chitinilytica</name>
    <dbReference type="NCBI Taxonomy" id="398759"/>
    <lineage>
        <taxon>Bacteria</taxon>
        <taxon>Bacillati</taxon>
        <taxon>Actinomycetota</taxon>
        <taxon>Actinomycetes</taxon>
        <taxon>Micrococcales</taxon>
        <taxon>Cellulomonadaceae</taxon>
        <taxon>Cellulomonas</taxon>
    </lineage>
</organism>
<sequence>MRRPLVLAAVTLGTLTACSIGGPSAPGTTAPATTSTPSAAVAPVGAITSTGIGPAHLGMALGDLAAATGRTAPAPDECLSMTIGGLAGIDDLRVTQSYAVPGLVDGIYALSTGDADPAAGPRTAEGIGLGSTVTELQAAYPNMPWEVDPDGGSTQLTVDGVTFVVDSPTGTGTVVEVAVGAPEAPREDCG</sequence>
<evidence type="ECO:0000256" key="1">
    <source>
        <dbReference type="SAM" id="SignalP"/>
    </source>
</evidence>
<evidence type="ECO:0000313" key="3">
    <source>
        <dbReference type="Proteomes" id="UP000632740"/>
    </source>
</evidence>
<dbReference type="AlphaFoldDB" id="A0A919P4S8"/>
<accession>A0A919P4S8</accession>
<name>A0A919P4S8_9CELL</name>
<dbReference type="EMBL" id="BONK01000020">
    <property type="protein sequence ID" value="GIG23486.1"/>
    <property type="molecule type" value="Genomic_DNA"/>
</dbReference>